<protein>
    <submittedName>
        <fullName evidence="1">Uncharacterized protein</fullName>
    </submittedName>
</protein>
<evidence type="ECO:0000313" key="1">
    <source>
        <dbReference type="EMBL" id="SVA60280.1"/>
    </source>
</evidence>
<reference evidence="1" key="1">
    <citation type="submission" date="2018-05" db="EMBL/GenBank/DDBJ databases">
        <authorList>
            <person name="Lanie J.A."/>
            <person name="Ng W.-L."/>
            <person name="Kazmierczak K.M."/>
            <person name="Andrzejewski T.M."/>
            <person name="Davidsen T.M."/>
            <person name="Wayne K.J."/>
            <person name="Tettelin H."/>
            <person name="Glass J.I."/>
            <person name="Rusch D."/>
            <person name="Podicherti R."/>
            <person name="Tsui H.-C.T."/>
            <person name="Winkler M.E."/>
        </authorList>
    </citation>
    <scope>NUCLEOTIDE SEQUENCE</scope>
</reference>
<sequence>MTHPILEPLVVQLPDKATSRKLIESGGDYVSISNQLASESKWCGHPNTMDGESRTGILNLQQNGYQEWLKDAEEEDFVRMVGVLQLLYDTCLALKEDQEEED</sequence>
<accession>A0A381X6M8</accession>
<name>A0A381X6M8_9ZZZZ</name>
<gene>
    <name evidence="1" type="ORF">METZ01_LOCUS113134</name>
</gene>
<organism evidence="1">
    <name type="scientific">marine metagenome</name>
    <dbReference type="NCBI Taxonomy" id="408172"/>
    <lineage>
        <taxon>unclassified sequences</taxon>
        <taxon>metagenomes</taxon>
        <taxon>ecological metagenomes</taxon>
    </lineage>
</organism>
<dbReference type="AlphaFoldDB" id="A0A381X6M8"/>
<proteinExistence type="predicted"/>
<dbReference type="EMBL" id="UINC01014072">
    <property type="protein sequence ID" value="SVA60280.1"/>
    <property type="molecule type" value="Genomic_DNA"/>
</dbReference>